<keyword evidence="1" id="KW-0863">Zinc-finger</keyword>
<feature type="domain" description="C2H2-type" evidence="3">
    <location>
        <begin position="93"/>
        <end position="120"/>
    </location>
</feature>
<feature type="region of interest" description="Disordered" evidence="2">
    <location>
        <begin position="117"/>
        <end position="147"/>
    </location>
</feature>
<dbReference type="SUPFAM" id="SSF57667">
    <property type="entry name" value="beta-beta-alpha zinc fingers"/>
    <property type="match status" value="3"/>
</dbReference>
<keyword evidence="1" id="KW-0479">Metal-binding</keyword>
<keyword evidence="1" id="KW-0862">Zinc</keyword>
<evidence type="ECO:0000313" key="4">
    <source>
        <dbReference type="EMBL" id="KAJ6792299.1"/>
    </source>
</evidence>
<sequence>MDQEAEVEQRLSLHKCRLCSKSFSCGRSLGGHMRCHLSSSTTSSSSSYSTEEAHTAPAANAYAYALRENPKKTWRLSSSSSSHPHHADDAKRRQCRDCGRSFQSWQALFGHMRCHSRRRRPLPPSREEAAAEDSWTVPRKKRMPTRRRQHRCAAAAADGSSSSEKEQVDVAISLMMLSRDAGRWRRSASAAESADKNSAVVAALDGFKKPKDYACSADDIELYSDGESGKNRASCGGGGGKSGKGLYECTTCSKSFHSYQALGGHRAGHKRGRGCLGGDIGFDTDNRRAAEDVGEAKGSRHQCGICGKVFGSGQALGGHKRSHLVTSSVTAAAAVEEEELAVPDLLDLNLPAAAAVDEEDSSNGRGASAAAADAEFESWWAGSNLRSEAMVGMIA</sequence>
<dbReference type="PROSITE" id="PS00028">
    <property type="entry name" value="ZINC_FINGER_C2H2_1"/>
    <property type="match status" value="4"/>
</dbReference>
<reference evidence="4" key="1">
    <citation type="journal article" date="2023" name="GigaByte">
        <title>Genome assembly of the bearded iris, Iris pallida Lam.</title>
        <authorList>
            <person name="Bruccoleri R.E."/>
            <person name="Oakeley E.J."/>
            <person name="Faust A.M.E."/>
            <person name="Altorfer M."/>
            <person name="Dessus-Babus S."/>
            <person name="Burckhardt D."/>
            <person name="Oertli M."/>
            <person name="Naumann U."/>
            <person name="Petersen F."/>
            <person name="Wong J."/>
        </authorList>
    </citation>
    <scope>NUCLEOTIDE SEQUENCE</scope>
    <source>
        <strain evidence="4">GSM-AAB239-AS_SAM_17_03QT</strain>
    </source>
</reference>
<evidence type="ECO:0000256" key="2">
    <source>
        <dbReference type="SAM" id="MobiDB-lite"/>
    </source>
</evidence>
<evidence type="ECO:0000259" key="3">
    <source>
        <dbReference type="PROSITE" id="PS50157"/>
    </source>
</evidence>
<feature type="compositionally biased region" description="Basic residues" evidence="2">
    <location>
        <begin position="138"/>
        <end position="147"/>
    </location>
</feature>
<dbReference type="Proteomes" id="UP001140949">
    <property type="component" value="Unassembled WGS sequence"/>
</dbReference>
<name>A0AAX6DKT4_IRIPA</name>
<feature type="region of interest" description="Disordered" evidence="2">
    <location>
        <begin position="73"/>
        <end position="93"/>
    </location>
</feature>
<evidence type="ECO:0000313" key="5">
    <source>
        <dbReference type="Proteomes" id="UP001140949"/>
    </source>
</evidence>
<gene>
    <name evidence="4" type="ORF">M6B38_239790</name>
</gene>
<dbReference type="SMART" id="SM00355">
    <property type="entry name" value="ZnF_C2H2"/>
    <property type="match status" value="4"/>
</dbReference>
<comment type="caution">
    <text evidence="4">The sequence shown here is derived from an EMBL/GenBank/DDBJ whole genome shotgun (WGS) entry which is preliminary data.</text>
</comment>
<reference evidence="4" key="2">
    <citation type="submission" date="2023-04" db="EMBL/GenBank/DDBJ databases">
        <authorList>
            <person name="Bruccoleri R.E."/>
            <person name="Oakeley E.J."/>
            <person name="Faust A.-M."/>
            <person name="Dessus-Babus S."/>
            <person name="Altorfer M."/>
            <person name="Burckhardt D."/>
            <person name="Oertli M."/>
            <person name="Naumann U."/>
            <person name="Petersen F."/>
            <person name="Wong J."/>
        </authorList>
    </citation>
    <scope>NUCLEOTIDE SEQUENCE</scope>
    <source>
        <strain evidence="4">GSM-AAB239-AS_SAM_17_03QT</strain>
        <tissue evidence="4">Leaf</tissue>
    </source>
</reference>
<dbReference type="Gene3D" id="3.30.160.60">
    <property type="entry name" value="Classic Zinc Finger"/>
    <property type="match status" value="2"/>
</dbReference>
<dbReference type="GO" id="GO:0008270">
    <property type="term" value="F:zinc ion binding"/>
    <property type="evidence" value="ECO:0007669"/>
    <property type="project" value="UniProtKB-KW"/>
</dbReference>
<feature type="domain" description="C2H2-type" evidence="3">
    <location>
        <begin position="247"/>
        <end position="274"/>
    </location>
</feature>
<protein>
    <submittedName>
        <fullName evidence="4">Zinc finger protein ZAT4-like</fullName>
    </submittedName>
</protein>
<accession>A0AAX6DKT4</accession>
<proteinExistence type="predicted"/>
<feature type="domain" description="C2H2-type" evidence="3">
    <location>
        <begin position="14"/>
        <end position="41"/>
    </location>
</feature>
<dbReference type="PANTHER" id="PTHR46869:SF6">
    <property type="entry name" value="C2H2-TYPE DOMAIN-CONTAINING PROTEIN"/>
    <property type="match status" value="1"/>
</dbReference>
<organism evidence="4 5">
    <name type="scientific">Iris pallida</name>
    <name type="common">Sweet iris</name>
    <dbReference type="NCBI Taxonomy" id="29817"/>
    <lineage>
        <taxon>Eukaryota</taxon>
        <taxon>Viridiplantae</taxon>
        <taxon>Streptophyta</taxon>
        <taxon>Embryophyta</taxon>
        <taxon>Tracheophyta</taxon>
        <taxon>Spermatophyta</taxon>
        <taxon>Magnoliopsida</taxon>
        <taxon>Liliopsida</taxon>
        <taxon>Asparagales</taxon>
        <taxon>Iridaceae</taxon>
        <taxon>Iridoideae</taxon>
        <taxon>Irideae</taxon>
        <taxon>Iris</taxon>
    </lineage>
</organism>
<keyword evidence="5" id="KW-1185">Reference proteome</keyword>
<dbReference type="Pfam" id="PF13912">
    <property type="entry name" value="zf-C2H2_6"/>
    <property type="match status" value="4"/>
</dbReference>
<dbReference type="AlphaFoldDB" id="A0AAX6DKT4"/>
<feature type="domain" description="C2H2-type" evidence="3">
    <location>
        <begin position="301"/>
        <end position="323"/>
    </location>
</feature>
<dbReference type="PANTHER" id="PTHR46869">
    <property type="entry name" value="C2H2-LIKE ZINC FINGER PROTEIN"/>
    <property type="match status" value="1"/>
</dbReference>
<evidence type="ECO:0000256" key="1">
    <source>
        <dbReference type="PROSITE-ProRule" id="PRU00042"/>
    </source>
</evidence>
<dbReference type="InterPro" id="IPR036236">
    <property type="entry name" value="Znf_C2H2_sf"/>
</dbReference>
<dbReference type="EMBL" id="JANAVB010043797">
    <property type="protein sequence ID" value="KAJ6792299.1"/>
    <property type="molecule type" value="Genomic_DNA"/>
</dbReference>
<dbReference type="InterPro" id="IPR013087">
    <property type="entry name" value="Znf_C2H2_type"/>
</dbReference>
<dbReference type="PROSITE" id="PS50157">
    <property type="entry name" value="ZINC_FINGER_C2H2_2"/>
    <property type="match status" value="4"/>
</dbReference>